<comment type="caution">
    <text evidence="1">The sequence shown here is derived from an EMBL/GenBank/DDBJ whole genome shotgun (WGS) entry which is preliminary data.</text>
</comment>
<evidence type="ECO:0000313" key="2">
    <source>
        <dbReference type="Proteomes" id="UP000604046"/>
    </source>
</evidence>
<dbReference type="EMBL" id="CAJNDS010000602">
    <property type="protein sequence ID" value="CAE7221819.1"/>
    <property type="molecule type" value="Genomic_DNA"/>
</dbReference>
<organism evidence="1 2">
    <name type="scientific">Symbiodinium natans</name>
    <dbReference type="NCBI Taxonomy" id="878477"/>
    <lineage>
        <taxon>Eukaryota</taxon>
        <taxon>Sar</taxon>
        <taxon>Alveolata</taxon>
        <taxon>Dinophyceae</taxon>
        <taxon>Suessiales</taxon>
        <taxon>Symbiodiniaceae</taxon>
        <taxon>Symbiodinium</taxon>
    </lineage>
</organism>
<accession>A0A812KCE8</accession>
<dbReference type="Proteomes" id="UP000604046">
    <property type="component" value="Unassembled WGS sequence"/>
</dbReference>
<sequence length="179" mass="19069">MDSLFLQNAVATTAPWGVSDLSFHREPDCSDAAIGFVQAGISGAQAGYEEAKAVDGDPNTPWVSSCSTCSTGQALIGVIGVCKPEGVRCVQLRQCTLNRGDYGCPLTASRASQISLLVQGQHTFTWRVMQGQTNAVTPALEQELLSVPSRRRRATLSAFVDVSYQVQSDAVVNPAFSSR</sequence>
<protein>
    <submittedName>
        <fullName evidence="1">Uncharacterized protein</fullName>
    </submittedName>
</protein>
<dbReference type="AlphaFoldDB" id="A0A812KCE8"/>
<evidence type="ECO:0000313" key="1">
    <source>
        <dbReference type="EMBL" id="CAE7221819.1"/>
    </source>
</evidence>
<proteinExistence type="predicted"/>
<gene>
    <name evidence="1" type="ORF">SNAT2548_LOCUS8206</name>
</gene>
<reference evidence="1" key="1">
    <citation type="submission" date="2021-02" db="EMBL/GenBank/DDBJ databases">
        <authorList>
            <person name="Dougan E. K."/>
            <person name="Rhodes N."/>
            <person name="Thang M."/>
            <person name="Chan C."/>
        </authorList>
    </citation>
    <scope>NUCLEOTIDE SEQUENCE</scope>
</reference>
<name>A0A812KCE8_9DINO</name>
<dbReference type="OrthoDB" id="427606at2759"/>
<keyword evidence="2" id="KW-1185">Reference proteome</keyword>